<gene>
    <name evidence="5" type="ORF">R1flu_023902</name>
</gene>
<feature type="region of interest" description="Disordered" evidence="3">
    <location>
        <begin position="24"/>
        <end position="61"/>
    </location>
</feature>
<proteinExistence type="predicted"/>
<dbReference type="InterPro" id="IPR040265">
    <property type="entry name" value="CHUP1/IPGA1-like"/>
</dbReference>
<dbReference type="Proteomes" id="UP001605036">
    <property type="component" value="Unassembled WGS sequence"/>
</dbReference>
<keyword evidence="4" id="KW-0732">Signal</keyword>
<feature type="region of interest" description="Disordered" evidence="3">
    <location>
        <begin position="680"/>
        <end position="785"/>
    </location>
</feature>
<keyword evidence="6" id="KW-1185">Reference proteome</keyword>
<evidence type="ECO:0000256" key="2">
    <source>
        <dbReference type="SAM" id="Coils"/>
    </source>
</evidence>
<evidence type="ECO:0000256" key="4">
    <source>
        <dbReference type="SAM" id="SignalP"/>
    </source>
</evidence>
<dbReference type="EMBL" id="JBHFFA010000007">
    <property type="protein sequence ID" value="KAL2612210.1"/>
    <property type="molecule type" value="Genomic_DNA"/>
</dbReference>
<evidence type="ECO:0000256" key="3">
    <source>
        <dbReference type="SAM" id="MobiDB-lite"/>
    </source>
</evidence>
<evidence type="ECO:0000313" key="5">
    <source>
        <dbReference type="EMBL" id="KAL2612210.1"/>
    </source>
</evidence>
<evidence type="ECO:0008006" key="7">
    <source>
        <dbReference type="Google" id="ProtNLM"/>
    </source>
</evidence>
<feature type="compositionally biased region" description="Polar residues" evidence="3">
    <location>
        <begin position="617"/>
        <end position="628"/>
    </location>
</feature>
<feature type="compositionally biased region" description="Low complexity" evidence="3">
    <location>
        <begin position="522"/>
        <end position="536"/>
    </location>
</feature>
<feature type="coiled-coil region" evidence="2">
    <location>
        <begin position="180"/>
        <end position="429"/>
    </location>
</feature>
<keyword evidence="1 2" id="KW-0175">Coiled coil</keyword>
<organism evidence="5 6">
    <name type="scientific">Riccia fluitans</name>
    <dbReference type="NCBI Taxonomy" id="41844"/>
    <lineage>
        <taxon>Eukaryota</taxon>
        <taxon>Viridiplantae</taxon>
        <taxon>Streptophyta</taxon>
        <taxon>Embryophyta</taxon>
        <taxon>Marchantiophyta</taxon>
        <taxon>Marchantiopsida</taxon>
        <taxon>Marchantiidae</taxon>
        <taxon>Marchantiales</taxon>
        <taxon>Ricciaceae</taxon>
        <taxon>Riccia</taxon>
    </lineage>
</organism>
<feature type="compositionally biased region" description="Polar residues" evidence="3">
    <location>
        <begin position="563"/>
        <end position="586"/>
    </location>
</feature>
<feature type="compositionally biased region" description="Gly residues" evidence="3">
    <location>
        <begin position="773"/>
        <end position="783"/>
    </location>
</feature>
<dbReference type="PANTHER" id="PTHR31342">
    <property type="entry name" value="PROTEIN CHUP1, CHLOROPLASTIC"/>
    <property type="match status" value="1"/>
</dbReference>
<feature type="chain" id="PRO_5044854249" description="Protein CHUP1, chloroplastic" evidence="4">
    <location>
        <begin position="16"/>
        <end position="1057"/>
    </location>
</feature>
<evidence type="ECO:0000256" key="1">
    <source>
        <dbReference type="ARBA" id="ARBA00023054"/>
    </source>
</evidence>
<protein>
    <recommendedName>
        <fullName evidence="7">Protein CHUP1, chloroplastic</fullName>
    </recommendedName>
</protein>
<feature type="region of interest" description="Disordered" evidence="3">
    <location>
        <begin position="484"/>
        <end position="640"/>
    </location>
</feature>
<feature type="compositionally biased region" description="Pro residues" evidence="3">
    <location>
        <begin position="735"/>
        <end position="772"/>
    </location>
</feature>
<feature type="compositionally biased region" description="Basic and acidic residues" evidence="3">
    <location>
        <begin position="680"/>
        <end position="702"/>
    </location>
</feature>
<sequence>MILRVGLAVTCSVAAFTVTQFISKRDNNSPNDTDRQEKKRRNDEYEKESYAFAPVDVPPPKEEEEEVKRVNAISPAASVTSLASFTSEQNADQLLLPEFRDLISLEMPNENGEYGKTRDAKRYRKVLGPLTRRNVDHAPSDDDEPVIEVPEEYLLMDEEEARRHSSDLFDYDFKEYVDTLASDVEELGQLRIAVKELREKEMRMEGELLEYYGLKERENDIILMEQDLKKKANEIAALTAKIADMESRELATAERLGNEIRNVEELRKEVVNVENLKKEIADVETLKKDLNEARAKIRELQKQVHSESGQAKAELMMLKQTLREMQQKEKEQQSEVKEQRDVKKDMEIEKKLQLLKELEVEVVELRRTNKELQHQKRELIVKLGAAENQIAQLSKITESELVVRAEEDAAALRQANEDLCRQVEGLQSSRFSEVEELVYLRWVNACLRYELRNARPQDGKSGALDLSKDLSPRSQARAKQLMLEYAGPEVRPKDEDGYDSENSEPSITSEASDLHDIGGDGFSSARTSSVGSTSGRKTSRLIGKLKRWGTSKKDRDGDANDLASPTSSGRSSPAHYRQSSIGSGNSRGALESLMLRNASDGPHEITAFGTRKDDSPTSEGGKSPSHLSATKAGLKPVKTKEMSDFSGVAASFNLIAKSAGPLDEKYPAFKDRHKAAVEREKNIKKKVEEKIEEKAAAKRTEVSKMSPAEIEKREKRVPKPPPKPSAPKPGAGPATPKPPGAGGPPPPPPPPPPRMPGAPGAPPPPPPPPPPGGKLGAGPGGGNKMQRAPEVVEFYQSLMKIGAKKELAAAGADASEARNNLVGELENRSAHLLAIKADVETQGDFVNSLAAEIRGAQYTEIEDVVAFVTWLDDELSFLVDERAVLKHFDWPENKADALREAAFEYLDLKKLCTELSNYEDDMRIPADSSLKKMLTALEKVEQSVFALLRTRDMAMARYKEYNIPTTWMLDNGLIGKIKLASVRLAKLYMKRVATELDNLGNGPEKEPVREFFLLQGVRFAFRVHQFAGGFDPESMKAFEELRNRAHKRATPEPAIEN</sequence>
<dbReference type="AlphaFoldDB" id="A0ABD1XTD2"/>
<feature type="compositionally biased region" description="Basic residues" evidence="3">
    <location>
        <begin position="537"/>
        <end position="550"/>
    </location>
</feature>
<accession>A0ABD1XTD2</accession>
<feature type="compositionally biased region" description="Basic and acidic residues" evidence="3">
    <location>
        <begin position="24"/>
        <end position="49"/>
    </location>
</feature>
<comment type="caution">
    <text evidence="5">The sequence shown here is derived from an EMBL/GenBank/DDBJ whole genome shotgun (WGS) entry which is preliminary data.</text>
</comment>
<dbReference type="PANTHER" id="PTHR31342:SF7">
    <property type="entry name" value="PROTEIN CHUP1, CHLOROPLASTIC"/>
    <property type="match status" value="1"/>
</dbReference>
<evidence type="ECO:0000313" key="6">
    <source>
        <dbReference type="Proteomes" id="UP001605036"/>
    </source>
</evidence>
<reference evidence="5 6" key="1">
    <citation type="submission" date="2024-09" db="EMBL/GenBank/DDBJ databases">
        <title>Chromosome-scale assembly of Riccia fluitans.</title>
        <authorList>
            <person name="Paukszto L."/>
            <person name="Sawicki J."/>
            <person name="Karawczyk K."/>
            <person name="Piernik-Szablinska J."/>
            <person name="Szczecinska M."/>
            <person name="Mazdziarz M."/>
        </authorList>
    </citation>
    <scope>NUCLEOTIDE SEQUENCE [LARGE SCALE GENOMIC DNA]</scope>
    <source>
        <strain evidence="5">Rf_01</strain>
        <tissue evidence="5">Aerial parts of the thallus</tissue>
    </source>
</reference>
<name>A0ABD1XTD2_9MARC</name>
<feature type="signal peptide" evidence="4">
    <location>
        <begin position="1"/>
        <end position="15"/>
    </location>
</feature>